<evidence type="ECO:0000313" key="3">
    <source>
        <dbReference type="EnsemblPlants" id="Pp3c8_25480V3.3"/>
    </source>
</evidence>
<keyword evidence="4" id="KW-1185">Reference proteome</keyword>
<feature type="compositionally biased region" description="Acidic residues" evidence="1">
    <location>
        <begin position="374"/>
        <end position="434"/>
    </location>
</feature>
<dbReference type="AlphaFoldDB" id="A0A7I4EEU6"/>
<reference evidence="3 4" key="1">
    <citation type="journal article" date="2008" name="Science">
        <title>The Physcomitrella genome reveals evolutionary insights into the conquest of land by plants.</title>
        <authorList>
            <person name="Rensing S."/>
            <person name="Lang D."/>
            <person name="Zimmer A."/>
            <person name="Terry A."/>
            <person name="Salamov A."/>
            <person name="Shapiro H."/>
            <person name="Nishiyama T."/>
            <person name="Perroud P.-F."/>
            <person name="Lindquist E."/>
            <person name="Kamisugi Y."/>
            <person name="Tanahashi T."/>
            <person name="Sakakibara K."/>
            <person name="Fujita T."/>
            <person name="Oishi K."/>
            <person name="Shin-I T."/>
            <person name="Kuroki Y."/>
            <person name="Toyoda A."/>
            <person name="Suzuki Y."/>
            <person name="Hashimoto A."/>
            <person name="Yamaguchi K."/>
            <person name="Sugano A."/>
            <person name="Kohara Y."/>
            <person name="Fujiyama A."/>
            <person name="Anterola A."/>
            <person name="Aoki S."/>
            <person name="Ashton N."/>
            <person name="Barbazuk W.B."/>
            <person name="Barker E."/>
            <person name="Bennetzen J."/>
            <person name="Bezanilla M."/>
            <person name="Blankenship R."/>
            <person name="Cho S.H."/>
            <person name="Dutcher S."/>
            <person name="Estelle M."/>
            <person name="Fawcett J.A."/>
            <person name="Gundlach H."/>
            <person name="Hanada K."/>
            <person name="Heyl A."/>
            <person name="Hicks K.A."/>
            <person name="Hugh J."/>
            <person name="Lohr M."/>
            <person name="Mayer K."/>
            <person name="Melkozernov A."/>
            <person name="Murata T."/>
            <person name="Nelson D."/>
            <person name="Pils B."/>
            <person name="Prigge M."/>
            <person name="Reiss B."/>
            <person name="Renner T."/>
            <person name="Rombauts S."/>
            <person name="Rushton P."/>
            <person name="Sanderfoot A."/>
            <person name="Schween G."/>
            <person name="Shiu S.-H."/>
            <person name="Stueber K."/>
            <person name="Theodoulou F.L."/>
            <person name="Tu H."/>
            <person name="Van de Peer Y."/>
            <person name="Verrier P.J."/>
            <person name="Waters E."/>
            <person name="Wood A."/>
            <person name="Yang L."/>
            <person name="Cove D."/>
            <person name="Cuming A."/>
            <person name="Hasebe M."/>
            <person name="Lucas S."/>
            <person name="Mishler D.B."/>
            <person name="Reski R."/>
            <person name="Grigoriev I."/>
            <person name="Quatrano R.S."/>
            <person name="Boore J.L."/>
        </authorList>
    </citation>
    <scope>NUCLEOTIDE SEQUENCE [LARGE SCALE GENOMIC DNA]</scope>
    <source>
        <strain evidence="3 4">cv. Gransden 2004</strain>
    </source>
</reference>
<accession>A0A7I4EEU6</accession>
<dbReference type="GO" id="GO:0006629">
    <property type="term" value="P:lipid metabolic process"/>
    <property type="evidence" value="ECO:0007669"/>
    <property type="project" value="InterPro"/>
</dbReference>
<gene>
    <name evidence="3" type="primary">LOC112285645</name>
</gene>
<dbReference type="Pfam" id="PF01764">
    <property type="entry name" value="Lipase_3"/>
    <property type="match status" value="1"/>
</dbReference>
<proteinExistence type="predicted"/>
<dbReference type="InterPro" id="IPR002921">
    <property type="entry name" value="Fungal_lipase-type"/>
</dbReference>
<dbReference type="EMBL" id="ABEU02000008">
    <property type="status" value="NOT_ANNOTATED_CDS"/>
    <property type="molecule type" value="Genomic_DNA"/>
</dbReference>
<protein>
    <recommendedName>
        <fullName evidence="2">Fungal lipase-type domain-containing protein</fullName>
    </recommendedName>
</protein>
<feature type="domain" description="Fungal lipase-type" evidence="2">
    <location>
        <begin position="114"/>
        <end position="191"/>
    </location>
</feature>
<dbReference type="PANTHER" id="PTHR31479">
    <property type="entry name" value="ALPHA/BETA-HYDROLASES SUPERFAMILY PROTEIN"/>
    <property type="match status" value="1"/>
</dbReference>
<dbReference type="InParanoid" id="A0A7I4EEU6"/>
<dbReference type="InterPro" id="IPR029058">
    <property type="entry name" value="AB_hydrolase_fold"/>
</dbReference>
<evidence type="ECO:0000256" key="1">
    <source>
        <dbReference type="SAM" id="MobiDB-lite"/>
    </source>
</evidence>
<dbReference type="SUPFAM" id="SSF53474">
    <property type="entry name" value="alpha/beta-Hydrolases"/>
    <property type="match status" value="2"/>
</dbReference>
<evidence type="ECO:0000259" key="2">
    <source>
        <dbReference type="Pfam" id="PF01764"/>
    </source>
</evidence>
<organism evidence="3 4">
    <name type="scientific">Physcomitrium patens</name>
    <name type="common">Spreading-leaved earth moss</name>
    <name type="synonym">Physcomitrella patens</name>
    <dbReference type="NCBI Taxonomy" id="3218"/>
    <lineage>
        <taxon>Eukaryota</taxon>
        <taxon>Viridiplantae</taxon>
        <taxon>Streptophyta</taxon>
        <taxon>Embryophyta</taxon>
        <taxon>Bryophyta</taxon>
        <taxon>Bryophytina</taxon>
        <taxon>Bryopsida</taxon>
        <taxon>Funariidae</taxon>
        <taxon>Funariales</taxon>
        <taxon>Funariaceae</taxon>
        <taxon>Physcomitrium</taxon>
    </lineage>
</organism>
<evidence type="ECO:0000313" key="4">
    <source>
        <dbReference type="Proteomes" id="UP000006727"/>
    </source>
</evidence>
<name>A0A7I4EEU6_PHYPA</name>
<dbReference type="PANTHER" id="PTHR31479:SF2">
    <property type="entry name" value="ALPHA_BETA-HYDROLASES SUPERFAMILY PROTEIN"/>
    <property type="match status" value="1"/>
</dbReference>
<feature type="region of interest" description="Disordered" evidence="1">
    <location>
        <begin position="374"/>
        <end position="458"/>
    </location>
</feature>
<sequence length="458" mass="52377">MVVAGKAVYKTAKAVHKYRARKRAERRGAPLQRIRPLGESEGTREDFKREHVREEYSRLIDCCYTDRSRLSKWRQMQRNCPVTEEQEANAGIQHNLLLEGMDPNNHFHKLVIAIRGTTIDLDDLKADIRHTLELVHRSNRFKKCLELIEKLKKHYIEVYGGNAKDIVVTGHSLGASIAFLISLSLSDISPPHLFNQPCMSMVSLLDNVLPGKRLRDRMRQLSVMRASDKIKQASDIALAAGRGELFQLAAQLIRYINLVERPFVMYVNSNDIICKRIINFYKRNHGRVCDLHRLDQETFSRALNLKAEYFMSLVPSVNMFISDMAKGNPFGSHGIKQWFSSRLSNGQHPDNGRKTSSELVGLGRVSILDLGEEDFDEEDFEDSDSEDLEDSDSDSDEDDDWEEGEDDYGDECGVEYGYYEDEYDLQDSDSDEYEDWGRVSRGGGRDGAVSRSDRGQYP</sequence>
<reference evidence="3" key="3">
    <citation type="submission" date="2020-12" db="UniProtKB">
        <authorList>
            <consortium name="EnsemblPlants"/>
        </authorList>
    </citation>
    <scope>IDENTIFICATION</scope>
</reference>
<dbReference type="EnsemblPlants" id="Pp3c8_25480V3.3">
    <property type="protein sequence ID" value="Pp3c8_25480V3.3"/>
    <property type="gene ID" value="Pp3c8_25480"/>
</dbReference>
<dbReference type="Proteomes" id="UP000006727">
    <property type="component" value="Chromosome 8"/>
</dbReference>
<reference evidence="3 4" key="2">
    <citation type="journal article" date="2018" name="Plant J.">
        <title>The Physcomitrella patens chromosome-scale assembly reveals moss genome structure and evolution.</title>
        <authorList>
            <person name="Lang D."/>
            <person name="Ullrich K.K."/>
            <person name="Murat F."/>
            <person name="Fuchs J."/>
            <person name="Jenkins J."/>
            <person name="Haas F.B."/>
            <person name="Piednoel M."/>
            <person name="Gundlach H."/>
            <person name="Van Bel M."/>
            <person name="Meyberg R."/>
            <person name="Vives C."/>
            <person name="Morata J."/>
            <person name="Symeonidi A."/>
            <person name="Hiss M."/>
            <person name="Muchero W."/>
            <person name="Kamisugi Y."/>
            <person name="Saleh O."/>
            <person name="Blanc G."/>
            <person name="Decker E.L."/>
            <person name="van Gessel N."/>
            <person name="Grimwood J."/>
            <person name="Hayes R.D."/>
            <person name="Graham S.W."/>
            <person name="Gunter L.E."/>
            <person name="McDaniel S.F."/>
            <person name="Hoernstein S.N.W."/>
            <person name="Larsson A."/>
            <person name="Li F.W."/>
            <person name="Perroud P.F."/>
            <person name="Phillips J."/>
            <person name="Ranjan P."/>
            <person name="Rokshar D.S."/>
            <person name="Rothfels C.J."/>
            <person name="Schneider L."/>
            <person name="Shu S."/>
            <person name="Stevenson D.W."/>
            <person name="Thummler F."/>
            <person name="Tillich M."/>
            <person name="Villarreal Aguilar J.C."/>
            <person name="Widiez T."/>
            <person name="Wong G.K."/>
            <person name="Wymore A."/>
            <person name="Zhang Y."/>
            <person name="Zimmer A.D."/>
            <person name="Quatrano R.S."/>
            <person name="Mayer K.F.X."/>
            <person name="Goodstein D."/>
            <person name="Casacuberta J.M."/>
            <person name="Vandepoele K."/>
            <person name="Reski R."/>
            <person name="Cuming A.C."/>
            <person name="Tuskan G.A."/>
            <person name="Maumus F."/>
            <person name="Salse J."/>
            <person name="Schmutz J."/>
            <person name="Rensing S.A."/>
        </authorList>
    </citation>
    <scope>NUCLEOTIDE SEQUENCE [LARGE SCALE GENOMIC DNA]</scope>
    <source>
        <strain evidence="3 4">cv. Gransden 2004</strain>
    </source>
</reference>
<dbReference type="Gene3D" id="3.40.50.1820">
    <property type="entry name" value="alpha/beta hydrolase"/>
    <property type="match status" value="1"/>
</dbReference>
<dbReference type="Gramene" id="Pp3c8_25480V3.3">
    <property type="protein sequence ID" value="Pp3c8_25480V3.3"/>
    <property type="gene ID" value="Pp3c8_25480"/>
</dbReference>